<dbReference type="EMBL" id="CT867988">
    <property type="protein sequence ID" value="CAK56704.1"/>
    <property type="molecule type" value="Genomic_DNA"/>
</dbReference>
<proteinExistence type="predicted"/>
<dbReference type="GeneID" id="5009886"/>
<evidence type="ECO:0000256" key="1">
    <source>
        <dbReference type="SAM" id="Phobius"/>
    </source>
</evidence>
<sequence length="119" mass="14166">MDYHKELKMILLDCVFIIYIIVLIKNQRLYQIETDKKNQILLNVKKNQEESRKRNQLYYNIMTSKIVSIGDLDRQENLDGIPLACQQKKFNCQAPEMYFQKICNYLRCKVKVGNKSQGK</sequence>
<gene>
    <name evidence="2" type="ORF">GSPATT00027734001</name>
</gene>
<dbReference type="Proteomes" id="UP000000600">
    <property type="component" value="Unassembled WGS sequence"/>
</dbReference>
<organism evidence="2 3">
    <name type="scientific">Paramecium tetraurelia</name>
    <dbReference type="NCBI Taxonomy" id="5888"/>
    <lineage>
        <taxon>Eukaryota</taxon>
        <taxon>Sar</taxon>
        <taxon>Alveolata</taxon>
        <taxon>Ciliophora</taxon>
        <taxon>Intramacronucleata</taxon>
        <taxon>Oligohymenophorea</taxon>
        <taxon>Peniculida</taxon>
        <taxon>Parameciidae</taxon>
        <taxon>Paramecium</taxon>
    </lineage>
</organism>
<evidence type="ECO:0008006" key="4">
    <source>
        <dbReference type="Google" id="ProtNLM"/>
    </source>
</evidence>
<name>A0BDT7_PARTE</name>
<keyword evidence="1" id="KW-1133">Transmembrane helix</keyword>
<dbReference type="RefSeq" id="XP_001424102.1">
    <property type="nucleotide sequence ID" value="XM_001424065.1"/>
</dbReference>
<dbReference type="HOGENOM" id="CLU_2065987_0_0_1"/>
<keyword evidence="3" id="KW-1185">Reference proteome</keyword>
<accession>A0BDT7</accession>
<dbReference type="KEGG" id="ptm:GSPATT00027734001"/>
<dbReference type="AlphaFoldDB" id="A0BDT7"/>
<dbReference type="InParanoid" id="A0BDT7"/>
<protein>
    <recommendedName>
        <fullName evidence="4">Transmembrane protein</fullName>
    </recommendedName>
</protein>
<keyword evidence="1" id="KW-0812">Transmembrane</keyword>
<reference evidence="2 3" key="1">
    <citation type="journal article" date="2006" name="Nature">
        <title>Global trends of whole-genome duplications revealed by the ciliate Paramecium tetraurelia.</title>
        <authorList>
            <consortium name="Genoscope"/>
            <person name="Aury J.-M."/>
            <person name="Jaillon O."/>
            <person name="Duret L."/>
            <person name="Noel B."/>
            <person name="Jubin C."/>
            <person name="Porcel B.M."/>
            <person name="Segurens B."/>
            <person name="Daubin V."/>
            <person name="Anthouard V."/>
            <person name="Aiach N."/>
            <person name="Arnaiz O."/>
            <person name="Billaut A."/>
            <person name="Beisson J."/>
            <person name="Blanc I."/>
            <person name="Bouhouche K."/>
            <person name="Camara F."/>
            <person name="Duharcourt S."/>
            <person name="Guigo R."/>
            <person name="Gogendeau D."/>
            <person name="Katinka M."/>
            <person name="Keller A.-M."/>
            <person name="Kissmehl R."/>
            <person name="Klotz C."/>
            <person name="Koll F."/>
            <person name="Le Moue A."/>
            <person name="Lepere C."/>
            <person name="Malinsky S."/>
            <person name="Nowacki M."/>
            <person name="Nowak J.K."/>
            <person name="Plattner H."/>
            <person name="Poulain J."/>
            <person name="Ruiz F."/>
            <person name="Serrano V."/>
            <person name="Zagulski M."/>
            <person name="Dessen P."/>
            <person name="Betermier M."/>
            <person name="Weissenbach J."/>
            <person name="Scarpelli C."/>
            <person name="Schachter V."/>
            <person name="Sperling L."/>
            <person name="Meyer E."/>
            <person name="Cohen J."/>
            <person name="Wincker P."/>
        </authorList>
    </citation>
    <scope>NUCLEOTIDE SEQUENCE [LARGE SCALE GENOMIC DNA]</scope>
    <source>
        <strain evidence="2 3">Stock d4-2</strain>
    </source>
</reference>
<evidence type="ECO:0000313" key="2">
    <source>
        <dbReference type="EMBL" id="CAK56704.1"/>
    </source>
</evidence>
<keyword evidence="1" id="KW-0472">Membrane</keyword>
<evidence type="ECO:0000313" key="3">
    <source>
        <dbReference type="Proteomes" id="UP000000600"/>
    </source>
</evidence>
<feature type="transmembrane region" description="Helical" evidence="1">
    <location>
        <begin position="6"/>
        <end position="24"/>
    </location>
</feature>